<protein>
    <submittedName>
        <fullName evidence="1">Sulfur carrier protein ThiS</fullName>
    </submittedName>
</protein>
<dbReference type="PANTHER" id="PTHR34472:SF1">
    <property type="entry name" value="SULFUR CARRIER PROTEIN THIS"/>
    <property type="match status" value="1"/>
</dbReference>
<dbReference type="AlphaFoldDB" id="A0A1T4R6X9"/>
<evidence type="ECO:0000313" key="1">
    <source>
        <dbReference type="EMBL" id="SKA11643.1"/>
    </source>
</evidence>
<dbReference type="CDD" id="cd00565">
    <property type="entry name" value="Ubl_ThiS"/>
    <property type="match status" value="1"/>
</dbReference>
<dbReference type="InterPro" id="IPR010035">
    <property type="entry name" value="Thi_S"/>
</dbReference>
<dbReference type="SUPFAM" id="SSF54285">
    <property type="entry name" value="MoaD/ThiS"/>
    <property type="match status" value="1"/>
</dbReference>
<dbReference type="InterPro" id="IPR012675">
    <property type="entry name" value="Beta-grasp_dom_sf"/>
</dbReference>
<dbReference type="EMBL" id="FUXB01000012">
    <property type="protein sequence ID" value="SKA11643.1"/>
    <property type="molecule type" value="Genomic_DNA"/>
</dbReference>
<accession>A0A1T4R6X9</accession>
<dbReference type="STRING" id="1123491.SAMN02745782_02469"/>
<name>A0A1T4R6X9_VIBCI</name>
<dbReference type="Proteomes" id="UP000190834">
    <property type="component" value="Unassembled WGS sequence"/>
</dbReference>
<dbReference type="PANTHER" id="PTHR34472">
    <property type="entry name" value="SULFUR CARRIER PROTEIN THIS"/>
    <property type="match status" value="1"/>
</dbReference>
<proteinExistence type="predicted"/>
<evidence type="ECO:0000313" key="2">
    <source>
        <dbReference type="Proteomes" id="UP000190834"/>
    </source>
</evidence>
<dbReference type="Pfam" id="PF02597">
    <property type="entry name" value="ThiS"/>
    <property type="match status" value="1"/>
</dbReference>
<dbReference type="InterPro" id="IPR003749">
    <property type="entry name" value="ThiS/MoaD-like"/>
</dbReference>
<dbReference type="OrthoDB" id="6388078at2"/>
<dbReference type="InterPro" id="IPR016155">
    <property type="entry name" value="Mopterin_synth/thiamin_S_b"/>
</dbReference>
<gene>
    <name evidence="1" type="ORF">SAMN02745782_02469</name>
</gene>
<sequence>MTVVITINQQPQQVAQGRTLQQIQEELQLPTLGCVFAINDNIIPKGLWAKTYLNDGDQISLFQAIAGG</sequence>
<dbReference type="GeneID" id="70582360"/>
<dbReference type="Gene3D" id="3.10.20.30">
    <property type="match status" value="1"/>
</dbReference>
<organism evidence="1 2">
    <name type="scientific">Vibrio cincinnatiensis DSM 19608</name>
    <dbReference type="NCBI Taxonomy" id="1123491"/>
    <lineage>
        <taxon>Bacteria</taxon>
        <taxon>Pseudomonadati</taxon>
        <taxon>Pseudomonadota</taxon>
        <taxon>Gammaproteobacteria</taxon>
        <taxon>Vibrionales</taxon>
        <taxon>Vibrionaceae</taxon>
        <taxon>Vibrio</taxon>
    </lineage>
</organism>
<dbReference type="NCBIfam" id="TIGR01683">
    <property type="entry name" value="thiS"/>
    <property type="match status" value="1"/>
</dbReference>
<reference evidence="2" key="1">
    <citation type="submission" date="2017-02" db="EMBL/GenBank/DDBJ databases">
        <authorList>
            <person name="Varghese N."/>
            <person name="Submissions S."/>
        </authorList>
    </citation>
    <scope>NUCLEOTIDE SEQUENCE [LARGE SCALE GENOMIC DNA]</scope>
    <source>
        <strain evidence="2">DSM 19608</strain>
    </source>
</reference>
<keyword evidence="2" id="KW-1185">Reference proteome</keyword>
<dbReference type="RefSeq" id="WP_078926820.1">
    <property type="nucleotide sequence ID" value="NZ_FUXB01000012.1"/>
</dbReference>